<keyword evidence="5" id="KW-0539">Nucleus</keyword>
<dbReference type="GO" id="GO:0000981">
    <property type="term" value="F:DNA-binding transcription factor activity, RNA polymerase II-specific"/>
    <property type="evidence" value="ECO:0007669"/>
    <property type="project" value="TreeGrafter"/>
</dbReference>
<dbReference type="AlphaFoldDB" id="A0A915DLT7"/>
<comment type="subcellular location">
    <subcellularLocation>
        <location evidence="1">Nucleus</location>
    </subcellularLocation>
</comment>
<keyword evidence="6" id="KW-0175">Coiled coil</keyword>
<dbReference type="Proteomes" id="UP000887574">
    <property type="component" value="Unplaced"/>
</dbReference>
<feature type="region of interest" description="Disordered" evidence="7">
    <location>
        <begin position="153"/>
        <end position="186"/>
    </location>
</feature>
<dbReference type="PANTHER" id="PTHR46004">
    <property type="entry name" value="CYCLIC AMP RESPONSE ELEMENT-BINDING PROTEIN A"/>
    <property type="match status" value="1"/>
</dbReference>
<feature type="compositionally biased region" description="Low complexity" evidence="7">
    <location>
        <begin position="389"/>
        <end position="403"/>
    </location>
</feature>
<evidence type="ECO:0000256" key="4">
    <source>
        <dbReference type="ARBA" id="ARBA00023163"/>
    </source>
</evidence>
<feature type="region of interest" description="Disordered" evidence="7">
    <location>
        <begin position="383"/>
        <end position="403"/>
    </location>
</feature>
<organism evidence="9 10">
    <name type="scientific">Ditylenchus dipsaci</name>
    <dbReference type="NCBI Taxonomy" id="166011"/>
    <lineage>
        <taxon>Eukaryota</taxon>
        <taxon>Metazoa</taxon>
        <taxon>Ecdysozoa</taxon>
        <taxon>Nematoda</taxon>
        <taxon>Chromadorea</taxon>
        <taxon>Rhabditida</taxon>
        <taxon>Tylenchina</taxon>
        <taxon>Tylenchomorpha</taxon>
        <taxon>Sphaerularioidea</taxon>
        <taxon>Anguinidae</taxon>
        <taxon>Anguininae</taxon>
        <taxon>Ditylenchus</taxon>
    </lineage>
</organism>
<evidence type="ECO:0000313" key="10">
    <source>
        <dbReference type="WBParaSite" id="jg20853.2"/>
    </source>
</evidence>
<dbReference type="PANTHER" id="PTHR46004:SF3">
    <property type="entry name" value="CYCLIC AMP RESPONSE ELEMENT-BINDING PROTEIN A"/>
    <property type="match status" value="1"/>
</dbReference>
<keyword evidence="3" id="KW-0238">DNA-binding</keyword>
<dbReference type="CDD" id="cd14689">
    <property type="entry name" value="bZIP_CREB3"/>
    <property type="match status" value="1"/>
</dbReference>
<reference evidence="10" key="1">
    <citation type="submission" date="2022-11" db="UniProtKB">
        <authorList>
            <consortium name="WormBaseParasite"/>
        </authorList>
    </citation>
    <scope>IDENTIFICATION</scope>
</reference>
<keyword evidence="2" id="KW-0805">Transcription regulation</keyword>
<feature type="compositionally biased region" description="Low complexity" evidence="7">
    <location>
        <begin position="155"/>
        <end position="174"/>
    </location>
</feature>
<sequence length="554" mass="60846">MAVCRSLNYIHTLLYMHTPTPTVREGSQSKHTKLPISLTRHAADQLVTHSAAGLTVNTTGDLALLHSNSTAIAMMEEWSAGALIGKDDFIGFSNSDSPQPSASPSASMLVSYDAPCSPTSNPMVLSALGSRGGGISDPFGHQQQRHIVRNDQYGSEGISPSSSSYVSSSCSSLQSEDHQYQSHHSHIPHSNVLQYHQSSGQHASPSSSSIAASHIMANTSNQNMLSCFDQSPYQGSPPGYALAMSPPLFANQSNMLFSPSSGNNQSNYSSALTEESSLHLPSFTSNLIDHPHHNLNQQQLNSSRHRANDQSRHKPPTKTMKTVVVKGELSDYEDGGLLDYDLAEDYTIPPENYFQLGDEEEEEEDSAESSTQDRGAYSLANGLMPLDASGMHSSSSSSPSMSALSREMILHDKMMPLPPAKTRSKMHDLAVKHQLITNQNTRGQGSIQLSSEEKRTLLQEGYTLPTRLPLSRDEEEALKIARRKIKNKLSAQESRRKRKEYMDSLEKKVHAYFGDNVLLKNRIKQLETLNRDLLSQVKKLQNAVVDNGHGQHQL</sequence>
<protein>
    <submittedName>
        <fullName evidence="10">BZIP domain-containing protein</fullName>
    </submittedName>
</protein>
<dbReference type="WBParaSite" id="jg20853.2">
    <property type="protein sequence ID" value="jg20853.2"/>
    <property type="gene ID" value="jg20853"/>
</dbReference>
<evidence type="ECO:0000256" key="1">
    <source>
        <dbReference type="ARBA" id="ARBA00004123"/>
    </source>
</evidence>
<dbReference type="GO" id="GO:0035497">
    <property type="term" value="F:cAMP response element binding"/>
    <property type="evidence" value="ECO:0007669"/>
    <property type="project" value="TreeGrafter"/>
</dbReference>
<dbReference type="PROSITE" id="PS50217">
    <property type="entry name" value="BZIP"/>
    <property type="match status" value="1"/>
</dbReference>
<dbReference type="SUPFAM" id="SSF57959">
    <property type="entry name" value="Leucine zipper domain"/>
    <property type="match status" value="1"/>
</dbReference>
<proteinExistence type="predicted"/>
<evidence type="ECO:0000256" key="5">
    <source>
        <dbReference type="ARBA" id="ARBA00023242"/>
    </source>
</evidence>
<accession>A0A915DLT7</accession>
<evidence type="ECO:0000313" key="9">
    <source>
        <dbReference type="Proteomes" id="UP000887574"/>
    </source>
</evidence>
<dbReference type="Gene3D" id="1.20.5.170">
    <property type="match status" value="1"/>
</dbReference>
<dbReference type="Pfam" id="PF00170">
    <property type="entry name" value="bZIP_1"/>
    <property type="match status" value="1"/>
</dbReference>
<feature type="region of interest" description="Disordered" evidence="7">
    <location>
        <begin position="298"/>
        <end position="321"/>
    </location>
</feature>
<dbReference type="InterPro" id="IPR004827">
    <property type="entry name" value="bZIP"/>
</dbReference>
<dbReference type="InterPro" id="IPR046347">
    <property type="entry name" value="bZIP_sf"/>
</dbReference>
<feature type="domain" description="BZIP" evidence="8">
    <location>
        <begin position="477"/>
        <end position="540"/>
    </location>
</feature>
<keyword evidence="4" id="KW-0804">Transcription</keyword>
<dbReference type="SMART" id="SM00338">
    <property type="entry name" value="BRLZ"/>
    <property type="match status" value="1"/>
</dbReference>
<evidence type="ECO:0000259" key="8">
    <source>
        <dbReference type="PROSITE" id="PS50217"/>
    </source>
</evidence>
<keyword evidence="9" id="KW-1185">Reference proteome</keyword>
<evidence type="ECO:0000256" key="6">
    <source>
        <dbReference type="SAM" id="Coils"/>
    </source>
</evidence>
<dbReference type="GO" id="GO:0005634">
    <property type="term" value="C:nucleus"/>
    <property type="evidence" value="ECO:0007669"/>
    <property type="project" value="UniProtKB-SubCell"/>
</dbReference>
<name>A0A915DLT7_9BILA</name>
<dbReference type="PROSITE" id="PS00036">
    <property type="entry name" value="BZIP_BASIC"/>
    <property type="match status" value="1"/>
</dbReference>
<evidence type="ECO:0000256" key="2">
    <source>
        <dbReference type="ARBA" id="ARBA00023015"/>
    </source>
</evidence>
<feature type="coiled-coil region" evidence="6">
    <location>
        <begin position="516"/>
        <end position="543"/>
    </location>
</feature>
<evidence type="ECO:0000256" key="3">
    <source>
        <dbReference type="ARBA" id="ARBA00023125"/>
    </source>
</evidence>
<evidence type="ECO:0000256" key="7">
    <source>
        <dbReference type="SAM" id="MobiDB-lite"/>
    </source>
</evidence>